<dbReference type="CDD" id="cd12156">
    <property type="entry name" value="HPPR"/>
    <property type="match status" value="1"/>
</dbReference>
<dbReference type="PANTHER" id="PTHR10996">
    <property type="entry name" value="2-HYDROXYACID DEHYDROGENASE-RELATED"/>
    <property type="match status" value="1"/>
</dbReference>
<comment type="similarity">
    <text evidence="1 4">Belongs to the D-isomer specific 2-hydroxyacid dehydrogenase family.</text>
</comment>
<protein>
    <submittedName>
        <fullName evidence="7">2-hydroxyacid dehydrogenase</fullName>
    </submittedName>
</protein>
<evidence type="ECO:0000259" key="5">
    <source>
        <dbReference type="Pfam" id="PF00389"/>
    </source>
</evidence>
<dbReference type="SUPFAM" id="SSF51735">
    <property type="entry name" value="NAD(P)-binding Rossmann-fold domains"/>
    <property type="match status" value="1"/>
</dbReference>
<dbReference type="EMBL" id="BAABJO010000003">
    <property type="protein sequence ID" value="GAA5113236.1"/>
    <property type="molecule type" value="Genomic_DNA"/>
</dbReference>
<dbReference type="SUPFAM" id="SSF52283">
    <property type="entry name" value="Formate/glycerate dehydrogenase catalytic domain-like"/>
    <property type="match status" value="1"/>
</dbReference>
<name>A0ABP9NCQ8_9PSEU</name>
<evidence type="ECO:0000256" key="1">
    <source>
        <dbReference type="ARBA" id="ARBA00005854"/>
    </source>
</evidence>
<evidence type="ECO:0000256" key="3">
    <source>
        <dbReference type="ARBA" id="ARBA00023027"/>
    </source>
</evidence>
<accession>A0ABP9NCQ8</accession>
<dbReference type="InterPro" id="IPR036291">
    <property type="entry name" value="NAD(P)-bd_dom_sf"/>
</dbReference>
<keyword evidence="8" id="KW-1185">Reference proteome</keyword>
<dbReference type="PROSITE" id="PS00065">
    <property type="entry name" value="D_2_HYDROXYACID_DH_1"/>
    <property type="match status" value="1"/>
</dbReference>
<dbReference type="Pfam" id="PF02826">
    <property type="entry name" value="2-Hacid_dh_C"/>
    <property type="match status" value="1"/>
</dbReference>
<evidence type="ECO:0000313" key="8">
    <source>
        <dbReference type="Proteomes" id="UP001500804"/>
    </source>
</evidence>
<keyword evidence="3" id="KW-0520">NAD</keyword>
<dbReference type="Pfam" id="PF00389">
    <property type="entry name" value="2-Hacid_dh"/>
    <property type="match status" value="1"/>
</dbReference>
<dbReference type="PANTHER" id="PTHR10996:SF178">
    <property type="entry name" value="2-HYDROXYACID DEHYDROGENASE YGL185C-RELATED"/>
    <property type="match status" value="1"/>
</dbReference>
<feature type="domain" description="D-isomer specific 2-hydroxyacid dehydrogenase NAD-binding" evidence="6">
    <location>
        <begin position="112"/>
        <end position="284"/>
    </location>
</feature>
<evidence type="ECO:0000259" key="6">
    <source>
        <dbReference type="Pfam" id="PF02826"/>
    </source>
</evidence>
<organism evidence="7 8">
    <name type="scientific">Pseudonocardia adelaidensis</name>
    <dbReference type="NCBI Taxonomy" id="648754"/>
    <lineage>
        <taxon>Bacteria</taxon>
        <taxon>Bacillati</taxon>
        <taxon>Actinomycetota</taxon>
        <taxon>Actinomycetes</taxon>
        <taxon>Pseudonocardiales</taxon>
        <taxon>Pseudonocardiaceae</taxon>
        <taxon>Pseudonocardia</taxon>
    </lineage>
</organism>
<sequence>MTTSDRVEIAAIGPQRPRVLEALRAEFTLHEIAATDDVAAALGPAAGRVRGVVTSPMIGVSTKVMDALPNLEIAALFGVGLERTDLVAARERGVVVTTTPVLYEDVADLAVVLALDVTRRVTEADRWLRTGKWAAGGQFPSGHRFSRKRAGILGMGRIGRVLATRLAAFGMDVRYFDPKPATDVDYPLYPSGVELARDSDFLFLCAAGGPGQRNLVDAEMLSALGPQGVFVNISRGWLVDEDALVEAIVSGTIAGAGLDVFEDEPNVPQALRDADNVVLLPHIASNTEETRRDMDDCMVDNVRSWFAGNGAVTPAT</sequence>
<gene>
    <name evidence="7" type="ORF">GCM10023320_08570</name>
</gene>
<feature type="domain" description="D-isomer specific 2-hydroxyacid dehydrogenase catalytic" evidence="5">
    <location>
        <begin position="16"/>
        <end position="309"/>
    </location>
</feature>
<dbReference type="InterPro" id="IPR029752">
    <property type="entry name" value="D-isomer_DH_CS1"/>
</dbReference>
<dbReference type="InterPro" id="IPR006140">
    <property type="entry name" value="D-isomer_DH_NAD-bd"/>
</dbReference>
<dbReference type="InterPro" id="IPR050223">
    <property type="entry name" value="D-isomer_2-hydroxyacid_DH"/>
</dbReference>
<dbReference type="Proteomes" id="UP001500804">
    <property type="component" value="Unassembled WGS sequence"/>
</dbReference>
<proteinExistence type="inferred from homology"/>
<evidence type="ECO:0000256" key="4">
    <source>
        <dbReference type="RuleBase" id="RU003719"/>
    </source>
</evidence>
<reference evidence="8" key="1">
    <citation type="journal article" date="2019" name="Int. J. Syst. Evol. Microbiol.">
        <title>The Global Catalogue of Microorganisms (GCM) 10K type strain sequencing project: providing services to taxonomists for standard genome sequencing and annotation.</title>
        <authorList>
            <consortium name="The Broad Institute Genomics Platform"/>
            <consortium name="The Broad Institute Genome Sequencing Center for Infectious Disease"/>
            <person name="Wu L."/>
            <person name="Ma J."/>
        </authorList>
    </citation>
    <scope>NUCLEOTIDE SEQUENCE [LARGE SCALE GENOMIC DNA]</scope>
    <source>
        <strain evidence="8">JCM 18302</strain>
    </source>
</reference>
<evidence type="ECO:0000256" key="2">
    <source>
        <dbReference type="ARBA" id="ARBA00023002"/>
    </source>
</evidence>
<comment type="caution">
    <text evidence="7">The sequence shown here is derived from an EMBL/GenBank/DDBJ whole genome shotgun (WGS) entry which is preliminary data.</text>
</comment>
<keyword evidence="2 4" id="KW-0560">Oxidoreductase</keyword>
<dbReference type="RefSeq" id="WP_345603430.1">
    <property type="nucleotide sequence ID" value="NZ_BAABJO010000003.1"/>
</dbReference>
<evidence type="ECO:0000313" key="7">
    <source>
        <dbReference type="EMBL" id="GAA5113236.1"/>
    </source>
</evidence>
<dbReference type="InterPro" id="IPR006139">
    <property type="entry name" value="D-isomer_2_OHA_DH_cat_dom"/>
</dbReference>
<dbReference type="Gene3D" id="3.40.50.720">
    <property type="entry name" value="NAD(P)-binding Rossmann-like Domain"/>
    <property type="match status" value="2"/>
</dbReference>